<dbReference type="GO" id="GO:0006487">
    <property type="term" value="P:protein N-linked glycosylation"/>
    <property type="evidence" value="ECO:0007669"/>
    <property type="project" value="TreeGrafter"/>
</dbReference>
<comment type="similarity">
    <text evidence="3 13">Belongs to the eukaryotic PMM family.</text>
</comment>
<comment type="cofactor">
    <cofactor evidence="12">
        <name>Mg(2+)</name>
        <dbReference type="ChEBI" id="CHEBI:18420"/>
    </cofactor>
</comment>
<dbReference type="EC" id="5.4.2.8" evidence="5 13"/>
<evidence type="ECO:0000256" key="3">
    <source>
        <dbReference type="ARBA" id="ARBA00009736"/>
    </source>
</evidence>
<dbReference type="SFLD" id="SFLDG01143">
    <property type="entry name" value="C2.B.3:_Phosphomannomutase_Lik"/>
    <property type="match status" value="1"/>
</dbReference>
<dbReference type="GO" id="GO:0009298">
    <property type="term" value="P:GDP-mannose biosynthetic process"/>
    <property type="evidence" value="ECO:0007669"/>
    <property type="project" value="UniProtKB-UniPathway"/>
</dbReference>
<dbReference type="FunFam" id="3.30.1240.20:FF:000001">
    <property type="entry name" value="Phosphomannomutase"/>
    <property type="match status" value="1"/>
</dbReference>
<dbReference type="InterPro" id="IPR006379">
    <property type="entry name" value="HAD-SF_hydro_IIB"/>
</dbReference>
<feature type="binding site" evidence="12">
    <location>
        <position position="227"/>
    </location>
    <ligand>
        <name>Mg(2+)</name>
        <dbReference type="ChEBI" id="CHEBI:18420"/>
        <label>1</label>
    </ligand>
</feature>
<keyword evidence="8 12" id="KW-0460">Magnesium</keyword>
<feature type="binding site" evidence="12">
    <location>
        <position position="213"/>
    </location>
    <ligand>
        <name>Mg(2+)</name>
        <dbReference type="ChEBI" id="CHEBI:18420"/>
        <label>1</label>
    </ligand>
</feature>
<dbReference type="UniPathway" id="UPA00126">
    <property type="reaction ID" value="UER00424"/>
</dbReference>
<feature type="binding site" evidence="12">
    <location>
        <position position="230"/>
    </location>
    <ligand>
        <name>Mg(2+)</name>
        <dbReference type="ChEBI" id="CHEBI:18420"/>
        <label>2</label>
    </ligand>
</feature>
<dbReference type="InterPro" id="IPR043169">
    <property type="entry name" value="PMM_cap"/>
</dbReference>
<proteinExistence type="inferred from homology"/>
<dbReference type="NCBIfam" id="TIGR01484">
    <property type="entry name" value="HAD-SF-IIB"/>
    <property type="match status" value="1"/>
</dbReference>
<comment type="pathway">
    <text evidence="2 13">Nucleotide-sugar biosynthesis; GDP-alpha-D-mannose biosynthesis; alpha-D-mannose 1-phosphate from D-fructose 6-phosphate: step 2/2.</text>
</comment>
<comment type="catalytic activity">
    <reaction evidence="13">
        <text>alpha-D-mannose 1-phosphate = D-mannose 6-phosphate</text>
        <dbReference type="Rhea" id="RHEA:11140"/>
        <dbReference type="ChEBI" id="CHEBI:58409"/>
        <dbReference type="ChEBI" id="CHEBI:58735"/>
        <dbReference type="EC" id="5.4.2.8"/>
    </reaction>
</comment>
<keyword evidence="7 12" id="KW-0479">Metal-binding</keyword>
<gene>
    <name evidence="14" type="primary">ORF89263</name>
</gene>
<evidence type="ECO:0000256" key="9">
    <source>
        <dbReference type="ARBA" id="ARBA00023235"/>
    </source>
</evidence>
<feature type="binding site" evidence="12">
    <location>
        <position position="17"/>
    </location>
    <ligand>
        <name>Mg(2+)</name>
        <dbReference type="ChEBI" id="CHEBI:18420"/>
        <label>1</label>
    </ligand>
</feature>
<dbReference type="Gene3D" id="3.40.50.1000">
    <property type="entry name" value="HAD superfamily/HAD-like"/>
    <property type="match status" value="1"/>
</dbReference>
<feature type="binding site" evidence="11">
    <location>
        <position position="24"/>
    </location>
    <ligand>
        <name>alpha-D-mannose 1-phosphate</name>
        <dbReference type="ChEBI" id="CHEBI:58409"/>
    </ligand>
</feature>
<reference evidence="14" key="1">
    <citation type="submission" date="2014-12" db="EMBL/GenBank/DDBJ databases">
        <title>Insight into the proteome of Arion vulgaris.</title>
        <authorList>
            <person name="Aradska J."/>
            <person name="Bulat T."/>
            <person name="Smidak R."/>
            <person name="Sarate P."/>
            <person name="Gangsoo J."/>
            <person name="Sialana F."/>
            <person name="Bilban M."/>
            <person name="Lubec G."/>
        </authorList>
    </citation>
    <scope>NUCLEOTIDE SEQUENCE</scope>
    <source>
        <tissue evidence="14">Skin</tissue>
    </source>
</reference>
<dbReference type="Pfam" id="PF03332">
    <property type="entry name" value="PMM"/>
    <property type="match status" value="1"/>
</dbReference>
<dbReference type="InterPro" id="IPR023214">
    <property type="entry name" value="HAD_sf"/>
</dbReference>
<dbReference type="GO" id="GO:0004615">
    <property type="term" value="F:phosphomannomutase activity"/>
    <property type="evidence" value="ECO:0007669"/>
    <property type="project" value="UniProtKB-EC"/>
</dbReference>
<comment type="subunit">
    <text evidence="4 13">Homodimer.</text>
</comment>
<dbReference type="SFLD" id="SFLDF00445">
    <property type="entry name" value="alpha-phosphomannomutase"/>
    <property type="match status" value="1"/>
</dbReference>
<dbReference type="InterPro" id="IPR036412">
    <property type="entry name" value="HAD-like_sf"/>
</dbReference>
<dbReference type="GO" id="GO:0046872">
    <property type="term" value="F:metal ion binding"/>
    <property type="evidence" value="ECO:0007669"/>
    <property type="project" value="UniProtKB-KW"/>
</dbReference>
<dbReference type="EMBL" id="HACG01027136">
    <property type="protein sequence ID" value="CEK74001.1"/>
    <property type="molecule type" value="Transcribed_RNA"/>
</dbReference>
<dbReference type="Gene3D" id="3.30.1240.20">
    <property type="match status" value="1"/>
</dbReference>
<evidence type="ECO:0000256" key="8">
    <source>
        <dbReference type="ARBA" id="ARBA00022842"/>
    </source>
</evidence>
<evidence type="ECO:0000256" key="1">
    <source>
        <dbReference type="ARBA" id="ARBA00004496"/>
    </source>
</evidence>
<dbReference type="InterPro" id="IPR005002">
    <property type="entry name" value="PMM"/>
</dbReference>
<dbReference type="PANTHER" id="PTHR10466">
    <property type="entry name" value="PHOSPHOMANNOMUTASE"/>
    <property type="match status" value="1"/>
</dbReference>
<evidence type="ECO:0000256" key="13">
    <source>
        <dbReference type="RuleBase" id="RU361118"/>
    </source>
</evidence>
<name>A0A0B7A1N5_9EUPU</name>
<dbReference type="SFLD" id="SFLDG01140">
    <property type="entry name" value="C2.B:_Phosphomannomutase_and_P"/>
    <property type="match status" value="1"/>
</dbReference>
<dbReference type="CDD" id="cd02585">
    <property type="entry name" value="HAD_PMM"/>
    <property type="match status" value="1"/>
</dbReference>
<feature type="binding site" evidence="11">
    <location>
        <position position="146"/>
    </location>
    <ligand>
        <name>alpha-D-mannose 1-phosphate</name>
        <dbReference type="ChEBI" id="CHEBI:58409"/>
    </ligand>
</feature>
<organism evidence="14">
    <name type="scientific">Arion vulgaris</name>
    <dbReference type="NCBI Taxonomy" id="1028688"/>
    <lineage>
        <taxon>Eukaryota</taxon>
        <taxon>Metazoa</taxon>
        <taxon>Spiralia</taxon>
        <taxon>Lophotrochozoa</taxon>
        <taxon>Mollusca</taxon>
        <taxon>Gastropoda</taxon>
        <taxon>Heterobranchia</taxon>
        <taxon>Euthyneura</taxon>
        <taxon>Panpulmonata</taxon>
        <taxon>Eupulmonata</taxon>
        <taxon>Stylommatophora</taxon>
        <taxon>Helicina</taxon>
        <taxon>Arionoidea</taxon>
        <taxon>Arionidae</taxon>
        <taxon>Arion</taxon>
    </lineage>
</organism>
<keyword evidence="6 13" id="KW-0963">Cytoplasm</keyword>
<dbReference type="GO" id="GO:0005829">
    <property type="term" value="C:cytosol"/>
    <property type="evidence" value="ECO:0007669"/>
    <property type="project" value="TreeGrafter"/>
</dbReference>
<feature type="active site" description="Proton donor/acceptor" evidence="10">
    <location>
        <position position="17"/>
    </location>
</feature>
<feature type="binding site" evidence="11">
    <location>
        <position position="139"/>
    </location>
    <ligand>
        <name>alpha-D-mannose 1-phosphate</name>
        <dbReference type="ChEBI" id="CHEBI:58409"/>
    </ligand>
</feature>
<sequence length="251" mass="28689">MASSDRDTSTICLFDVDGTLTPFRQSIKPHVDEFLHELRKKVLVGLVGGSDFVKIAEQMNGQVDILKRFDYVFAENGLVAFKGTTQIGQQNLRKFVGDEVLQKLINFALRYMSDLVLPRKRGIFIEFRSSMINICPVGRSCSQEERDEFAKFDEHGVRDKFVEALRQAFPTEGLVFAIGGQISIDVFPEGWDKRNSLQYLEKDNIKTIHFFGDKTGKGGNDYEIFEDPRTIGHKVTDPEDTLRQLKELYYS</sequence>
<evidence type="ECO:0000313" key="14">
    <source>
        <dbReference type="EMBL" id="CEK74001.1"/>
    </source>
</evidence>
<dbReference type="SFLD" id="SFLDS00003">
    <property type="entry name" value="Haloacid_Dehalogenase"/>
    <property type="match status" value="1"/>
</dbReference>
<dbReference type="GO" id="GO:0006013">
    <property type="term" value="P:mannose metabolic process"/>
    <property type="evidence" value="ECO:0007669"/>
    <property type="project" value="TreeGrafter"/>
</dbReference>
<evidence type="ECO:0000256" key="2">
    <source>
        <dbReference type="ARBA" id="ARBA00004699"/>
    </source>
</evidence>
<keyword evidence="9 13" id="KW-0413">Isomerase</keyword>
<comment type="function">
    <text evidence="13">Involved in the synthesis of the GDP-mannose and dolichol-phosphate-mannose required for a number of critical mannosyl transfer reactions.</text>
</comment>
<dbReference type="PANTHER" id="PTHR10466:SF0">
    <property type="entry name" value="PHOSPHOMANNOMUTASE"/>
    <property type="match status" value="1"/>
</dbReference>
<feature type="binding site" evidence="11">
    <location>
        <position position="185"/>
    </location>
    <ligand>
        <name>alpha-D-mannose 1-phosphate</name>
        <dbReference type="ChEBI" id="CHEBI:58409"/>
    </ligand>
</feature>
<evidence type="ECO:0000256" key="4">
    <source>
        <dbReference type="ARBA" id="ARBA00011738"/>
    </source>
</evidence>
<dbReference type="SUPFAM" id="SSF56784">
    <property type="entry name" value="HAD-like"/>
    <property type="match status" value="1"/>
</dbReference>
<comment type="subcellular location">
    <subcellularLocation>
        <location evidence="1 13">Cytoplasm</location>
    </subcellularLocation>
</comment>
<evidence type="ECO:0000256" key="6">
    <source>
        <dbReference type="ARBA" id="ARBA00022490"/>
    </source>
</evidence>
<evidence type="ECO:0000256" key="5">
    <source>
        <dbReference type="ARBA" id="ARBA00012730"/>
    </source>
</evidence>
<evidence type="ECO:0000256" key="11">
    <source>
        <dbReference type="PIRSR" id="PIRSR605002-2"/>
    </source>
</evidence>
<dbReference type="AlphaFoldDB" id="A0A0B7A1N5"/>
<feature type="active site" description="Nucleophile" evidence="10">
    <location>
        <position position="15"/>
    </location>
</feature>
<feature type="binding site" evidence="12">
    <location>
        <position position="15"/>
    </location>
    <ligand>
        <name>Mg(2+)</name>
        <dbReference type="ChEBI" id="CHEBI:18420"/>
        <label>1</label>
    </ligand>
</feature>
<feature type="binding site" evidence="11">
    <location>
        <position position="183"/>
    </location>
    <ligand>
        <name>alpha-D-mannose 1-phosphate</name>
        <dbReference type="ChEBI" id="CHEBI:58409"/>
    </ligand>
</feature>
<accession>A0A0B7A1N5</accession>
<evidence type="ECO:0000256" key="12">
    <source>
        <dbReference type="PIRSR" id="PIRSR605002-3"/>
    </source>
</evidence>
<protein>
    <recommendedName>
        <fullName evidence="5 13">Phosphomannomutase</fullName>
        <ecNumber evidence="5 13">5.4.2.8</ecNumber>
    </recommendedName>
</protein>
<feature type="binding site" evidence="11">
    <location>
        <position position="128"/>
    </location>
    <ligand>
        <name>alpha-D-mannose 1-phosphate</name>
        <dbReference type="ChEBI" id="CHEBI:58409"/>
    </ligand>
</feature>
<feature type="binding site" evidence="12">
    <location>
        <position position="225"/>
    </location>
    <ligand>
        <name>Mg(2+)</name>
        <dbReference type="ChEBI" id="CHEBI:18420"/>
        <label>1</label>
    </ligand>
</feature>
<evidence type="ECO:0000256" key="7">
    <source>
        <dbReference type="ARBA" id="ARBA00022723"/>
    </source>
</evidence>
<evidence type="ECO:0000256" key="10">
    <source>
        <dbReference type="PIRSR" id="PIRSR605002-1"/>
    </source>
</evidence>